<dbReference type="Pfam" id="PF01471">
    <property type="entry name" value="PG_binding_1"/>
    <property type="match status" value="1"/>
</dbReference>
<dbReference type="InterPro" id="IPR009045">
    <property type="entry name" value="Zn_M74/Hedgehog-like"/>
</dbReference>
<dbReference type="Proteomes" id="UP000004848">
    <property type="component" value="Unassembled WGS sequence"/>
</dbReference>
<evidence type="ECO:0000313" key="3">
    <source>
        <dbReference type="Proteomes" id="UP000004848"/>
    </source>
</evidence>
<dbReference type="InterPro" id="IPR002477">
    <property type="entry name" value="Peptidoglycan-bd-like"/>
</dbReference>
<feature type="domain" description="Peptidoglycan binding-like" evidence="1">
    <location>
        <begin position="9"/>
        <end position="59"/>
    </location>
</feature>
<dbReference type="eggNOG" id="COG3409">
    <property type="taxonomic scope" value="Bacteria"/>
</dbReference>
<evidence type="ECO:0000313" key="2">
    <source>
        <dbReference type="EMBL" id="EAV44966.1"/>
    </source>
</evidence>
<dbReference type="AlphaFoldDB" id="A0NQA8"/>
<dbReference type="SUPFAM" id="SSF55166">
    <property type="entry name" value="Hedgehog/DD-peptidase"/>
    <property type="match status" value="1"/>
</dbReference>
<reference evidence="2 3" key="1">
    <citation type="submission" date="2006-05" db="EMBL/GenBank/DDBJ databases">
        <authorList>
            <person name="King G."/>
            <person name="Ferriera S."/>
            <person name="Johnson J."/>
            <person name="Kravitz S."/>
            <person name="Beeson K."/>
            <person name="Sutton G."/>
            <person name="Rogers Y.-H."/>
            <person name="Friedman R."/>
            <person name="Frazier M."/>
            <person name="Venter J.C."/>
        </authorList>
    </citation>
    <scope>NUCLEOTIDE SEQUENCE [LARGE SCALE GENOMIC DNA]</scope>
    <source>
        <strain evidence="3">ATCC 25650 / DSM 13394 / JCM 20685 / NBRC 16684 / NCIMB 2208 / IAM 12614 / B1</strain>
    </source>
</reference>
<evidence type="ECO:0000259" key="1">
    <source>
        <dbReference type="Pfam" id="PF01471"/>
    </source>
</evidence>
<dbReference type="Gene3D" id="1.10.101.10">
    <property type="entry name" value="PGBD-like superfamily/PGBD"/>
    <property type="match status" value="1"/>
</dbReference>
<dbReference type="OrthoDB" id="9799970at2"/>
<protein>
    <recommendedName>
        <fullName evidence="1">Peptidoglycan binding-like domain-containing protein</fullName>
    </recommendedName>
</protein>
<proteinExistence type="predicted"/>
<organism evidence="2 3">
    <name type="scientific">Roseibium aggregatum (strain ATCC 25650 / DSM 13394 / JCM 20685 / NBRC 16684 / NCIMB 2208 / IAM 12614 / B1)</name>
    <name type="common">Stappia aggregata</name>
    <dbReference type="NCBI Taxonomy" id="384765"/>
    <lineage>
        <taxon>Bacteria</taxon>
        <taxon>Pseudomonadati</taxon>
        <taxon>Pseudomonadota</taxon>
        <taxon>Alphaproteobacteria</taxon>
        <taxon>Hyphomicrobiales</taxon>
        <taxon>Stappiaceae</taxon>
        <taxon>Roseibium</taxon>
    </lineage>
</organism>
<gene>
    <name evidence="2" type="ORF">SIAM614_13163</name>
</gene>
<comment type="caution">
    <text evidence="2">The sequence shown here is derived from an EMBL/GenBank/DDBJ whole genome shotgun (WGS) entry which is preliminary data.</text>
</comment>
<dbReference type="SUPFAM" id="SSF47090">
    <property type="entry name" value="PGBD-like"/>
    <property type="match status" value="1"/>
</dbReference>
<sequence length="241" mass="27545">MSSLPFEMWLQSRLTAHGFACGEIDGRIGPKTLHALRSFQKAMGLAVTSEADEATVLALRQSSSRVPVEVSGFIPDRDKPSSEDRRKSVWPRQKDVMQFYGAVGTSQTRIEVPWDMRLAWDKDVTVRTITLHTKVAASAERAFHVIRGQYSDREIRDLGLNLFGGSLNVRRMRGGSNYSMHSWGIAIDFDPERNRLSWKRPQARLSLDDAIPFWRAWEAEEWVSLGRARNFDWMHVQAARL</sequence>
<dbReference type="EMBL" id="AAUW01000004">
    <property type="protein sequence ID" value="EAV44966.1"/>
    <property type="molecule type" value="Genomic_DNA"/>
</dbReference>
<dbReference type="InterPro" id="IPR036366">
    <property type="entry name" value="PGBDSf"/>
</dbReference>
<dbReference type="InterPro" id="IPR036365">
    <property type="entry name" value="PGBD-like_sf"/>
</dbReference>
<name>A0NQA8_ROSAI</name>
<accession>A0NQA8</accession>